<proteinExistence type="predicted"/>
<reference evidence="3" key="1">
    <citation type="submission" date="2017-03" db="EMBL/GenBank/DDBJ databases">
        <authorList>
            <person name="Rodrigo-Torres L."/>
            <person name="Arahal R.D."/>
            <person name="Lucena T."/>
        </authorList>
    </citation>
    <scope>NUCLEOTIDE SEQUENCE [LARGE SCALE GENOMIC DNA]</scope>
    <source>
        <strain evidence="3">CECT 7751</strain>
    </source>
</reference>
<dbReference type="Pfam" id="PF20339">
    <property type="entry name" value="DUF6634"/>
    <property type="match status" value="1"/>
</dbReference>
<keyword evidence="3" id="KW-1185">Reference proteome</keyword>
<dbReference type="EMBL" id="FWFN01000001">
    <property type="protein sequence ID" value="SLN19465.1"/>
    <property type="molecule type" value="Genomic_DNA"/>
</dbReference>
<dbReference type="RefSeq" id="WP_408634069.1">
    <property type="nucleotide sequence ID" value="NZ_PGTC01000021.1"/>
</dbReference>
<evidence type="ECO:0000313" key="2">
    <source>
        <dbReference type="EMBL" id="SLN19465.1"/>
    </source>
</evidence>
<dbReference type="Proteomes" id="UP000193963">
    <property type="component" value="Unassembled WGS sequence"/>
</dbReference>
<feature type="compositionally biased region" description="Basic and acidic residues" evidence="1">
    <location>
        <begin position="139"/>
        <end position="151"/>
    </location>
</feature>
<protein>
    <submittedName>
        <fullName evidence="2">Uncharacterized protein</fullName>
    </submittedName>
</protein>
<evidence type="ECO:0000256" key="1">
    <source>
        <dbReference type="SAM" id="MobiDB-lite"/>
    </source>
</evidence>
<dbReference type="AlphaFoldDB" id="A0A1X6YFR9"/>
<sequence>MKLHAIDNVDGARNREFEVMRYINCEDLLVALDEAESGPEPDDLQDAPMIDNWFLIWRDGDAVRADGDVHGHPTINDPWVTTSPVLAYDYHFDREEGWLRSISRWYRLGRLREVPVNSTSPEQARRDTLSAANRHLARQRSDWRERYGPSR</sequence>
<organism evidence="2 3">
    <name type="scientific">Pseudooceanicola marinus</name>
    <dbReference type="NCBI Taxonomy" id="396013"/>
    <lineage>
        <taxon>Bacteria</taxon>
        <taxon>Pseudomonadati</taxon>
        <taxon>Pseudomonadota</taxon>
        <taxon>Alphaproteobacteria</taxon>
        <taxon>Rhodobacterales</taxon>
        <taxon>Paracoccaceae</taxon>
        <taxon>Pseudooceanicola</taxon>
    </lineage>
</organism>
<evidence type="ECO:0000313" key="3">
    <source>
        <dbReference type="Proteomes" id="UP000193963"/>
    </source>
</evidence>
<gene>
    <name evidence="2" type="ORF">PSM7751_00629</name>
</gene>
<accession>A0A1X6YFR9</accession>
<name>A0A1X6YFR9_9RHOB</name>
<dbReference type="InterPro" id="IPR046574">
    <property type="entry name" value="DUF6634"/>
</dbReference>
<feature type="region of interest" description="Disordered" evidence="1">
    <location>
        <begin position="117"/>
        <end position="151"/>
    </location>
</feature>